<dbReference type="EMBL" id="QGKS01000312">
    <property type="protein sequence ID" value="PWR11674.1"/>
    <property type="molecule type" value="Genomic_DNA"/>
</dbReference>
<dbReference type="Proteomes" id="UP000246050">
    <property type="component" value="Unassembled WGS sequence"/>
</dbReference>
<dbReference type="AlphaFoldDB" id="A0A317DB49"/>
<reference evidence="1 2" key="1">
    <citation type="submission" date="2018-05" db="EMBL/GenBank/DDBJ databases">
        <title>Micromonosporas from Atacama Desert.</title>
        <authorList>
            <person name="Carro L."/>
            <person name="Golinska P."/>
            <person name="Klenk H.-P."/>
            <person name="Goodfellow M."/>
        </authorList>
    </citation>
    <scope>NUCLEOTIDE SEQUENCE [LARGE SCALE GENOMIC DNA]</scope>
    <source>
        <strain evidence="1 2">4G51</strain>
    </source>
</reference>
<gene>
    <name evidence="1" type="ORF">DKT69_26200</name>
</gene>
<evidence type="ECO:0000313" key="1">
    <source>
        <dbReference type="EMBL" id="PWR11674.1"/>
    </source>
</evidence>
<organism evidence="1 2">
    <name type="scientific">Micromonospora sicca</name>
    <dbReference type="NCBI Taxonomy" id="2202420"/>
    <lineage>
        <taxon>Bacteria</taxon>
        <taxon>Bacillati</taxon>
        <taxon>Actinomycetota</taxon>
        <taxon>Actinomycetes</taxon>
        <taxon>Micromonosporales</taxon>
        <taxon>Micromonosporaceae</taxon>
        <taxon>Micromonospora</taxon>
    </lineage>
</organism>
<sequence length="463" mass="52430">MPMMSQDELLELARELRQRRRAVDEELMSGIEKDIAEYRAFLAEPRPAVPVPELLSRLPLMGWIIYEASYIEVENVQAAFESFTDDRRAASRAAFEAVVRIANAARTLPWPHFAPRALGAIRAQALAASKRDTTRGYDDAWAAHQDARKRYGSYRVDLTGTGFDGHILSLDETFLQLTLAETGTACRTAERVIGRWAEGVETSEWKGDDWSDEEADNARWTQRMFRELTDGAMFGRETLDLASNIAEEHGLVHTVDEHRLAQVTSFRNPGIMTARAILLLLSMSAEMERLRRPSLFDLRTWREVRWELVARFENAYRFIEKPVHDPDGEPVPLLPAHARSLVQLRLHLGLLVPGHVLPSNQSFAPCVARERLDDETVEELSRWLAEQVHGTRRGDANVIGSATKPSFIQSVEACRAEFGAPGGYREWRLRWLDLDRYAGEPGRAERVRRILAETPPGLPTEGV</sequence>
<comment type="caution">
    <text evidence="1">The sequence shown here is derived from an EMBL/GenBank/DDBJ whole genome shotgun (WGS) entry which is preliminary data.</text>
</comment>
<proteinExistence type="predicted"/>
<protein>
    <submittedName>
        <fullName evidence="1">Uncharacterized protein</fullName>
    </submittedName>
</protein>
<evidence type="ECO:0000313" key="2">
    <source>
        <dbReference type="Proteomes" id="UP000246050"/>
    </source>
</evidence>
<name>A0A317DB49_9ACTN</name>
<accession>A0A317DB49</accession>